<dbReference type="PRINTS" id="PR00344">
    <property type="entry name" value="BCTRLSENSOR"/>
</dbReference>
<keyword evidence="4" id="KW-0808">Transferase</keyword>
<name>A0A1I2G2W9_9BACL</name>
<keyword evidence="5" id="KW-0547">Nucleotide-binding</keyword>
<feature type="transmembrane region" description="Helical" evidence="9">
    <location>
        <begin position="84"/>
        <end position="106"/>
    </location>
</feature>
<dbReference type="EMBL" id="FONN01000014">
    <property type="protein sequence ID" value="SFF11463.1"/>
    <property type="molecule type" value="Genomic_DNA"/>
</dbReference>
<keyword evidence="9" id="KW-0472">Membrane</keyword>
<dbReference type="AlphaFoldDB" id="A0A1I2G2W9"/>
<evidence type="ECO:0000256" key="7">
    <source>
        <dbReference type="ARBA" id="ARBA00022840"/>
    </source>
</evidence>
<dbReference type="PROSITE" id="PS50109">
    <property type="entry name" value="HIS_KIN"/>
    <property type="match status" value="1"/>
</dbReference>
<evidence type="ECO:0000256" key="5">
    <source>
        <dbReference type="ARBA" id="ARBA00022741"/>
    </source>
</evidence>
<dbReference type="SMART" id="SM00387">
    <property type="entry name" value="HATPase_c"/>
    <property type="match status" value="1"/>
</dbReference>
<keyword evidence="7" id="KW-0067">ATP-binding</keyword>
<dbReference type="SUPFAM" id="SSF55874">
    <property type="entry name" value="ATPase domain of HSP90 chaperone/DNA topoisomerase II/histidine kinase"/>
    <property type="match status" value="1"/>
</dbReference>
<evidence type="ECO:0000256" key="2">
    <source>
        <dbReference type="ARBA" id="ARBA00012438"/>
    </source>
</evidence>
<gene>
    <name evidence="11" type="ORF">SAMN04487969_11492</name>
</gene>
<dbReference type="Gene3D" id="3.30.565.10">
    <property type="entry name" value="Histidine kinase-like ATPase, C-terminal domain"/>
    <property type="match status" value="1"/>
</dbReference>
<keyword evidence="9" id="KW-0812">Transmembrane</keyword>
<keyword evidence="3" id="KW-0597">Phosphoprotein</keyword>
<evidence type="ECO:0000256" key="6">
    <source>
        <dbReference type="ARBA" id="ARBA00022777"/>
    </source>
</evidence>
<dbReference type="RefSeq" id="WP_046233031.1">
    <property type="nucleotide sequence ID" value="NZ_FONN01000014.1"/>
</dbReference>
<evidence type="ECO:0000259" key="10">
    <source>
        <dbReference type="PROSITE" id="PS50109"/>
    </source>
</evidence>
<dbReference type="EC" id="2.7.13.3" evidence="2"/>
<keyword evidence="6 11" id="KW-0418">Kinase</keyword>
<dbReference type="InterPro" id="IPR005467">
    <property type="entry name" value="His_kinase_dom"/>
</dbReference>
<keyword evidence="9" id="KW-1133">Transmembrane helix</keyword>
<comment type="catalytic activity">
    <reaction evidence="1">
        <text>ATP + protein L-histidine = ADP + protein N-phospho-L-histidine.</text>
        <dbReference type="EC" id="2.7.13.3"/>
    </reaction>
</comment>
<dbReference type="Pfam" id="PF02518">
    <property type="entry name" value="HATPase_c"/>
    <property type="match status" value="1"/>
</dbReference>
<dbReference type="InterPro" id="IPR003594">
    <property type="entry name" value="HATPase_dom"/>
</dbReference>
<evidence type="ECO:0000256" key="4">
    <source>
        <dbReference type="ARBA" id="ARBA00022679"/>
    </source>
</evidence>
<keyword evidence="12" id="KW-1185">Reference proteome</keyword>
<feature type="transmembrane region" description="Helical" evidence="9">
    <location>
        <begin position="153"/>
        <end position="171"/>
    </location>
</feature>
<proteinExistence type="predicted"/>
<evidence type="ECO:0000313" key="12">
    <source>
        <dbReference type="Proteomes" id="UP000183410"/>
    </source>
</evidence>
<protein>
    <recommendedName>
        <fullName evidence="2">histidine kinase</fullName>
        <ecNumber evidence="2">2.7.13.3</ecNumber>
    </recommendedName>
</protein>
<evidence type="ECO:0000256" key="8">
    <source>
        <dbReference type="ARBA" id="ARBA00023012"/>
    </source>
</evidence>
<sequence length="438" mass="48533">MYSLFRNEKIQMVGIALATAIGAEFRITPFSGDFYRIGLGVSIFLFFLLQFRHLSFVKTGFLAGIAAVIFQSVEWLIYTHSTSILASLQNNAPAALYYTFFAWCLGKLLGRSKEIQPLALGALVTLVDFSSNLLELVFRNIFLGTAPYHFNELALLLITAVIRSYFVIGLYNSIAIQQFKMLHAEQEKRMEQMLNVGSSLYGEAFYLRKSMDNIEGITASSFDLYDKLRQEQPQLAKQALVVTQQIHEVKKDTQRILAGLLKLFNNETLTQMSLVEVVHYVWKGNAEYSEMLGKKVAFQQRVALDLITPHYIALLTILNNLAANAVEAIEASGSIDIEISQHGGKLIMIVADSGKGIPPEELALVFEPGFTTKFDQTGIAATGIGLSHVRDIISSFEGSIRAEQLNDGPGTAFIVELSLAALNKPDTTPNLKEALHVH</sequence>
<feature type="transmembrane region" description="Helical" evidence="9">
    <location>
        <begin position="60"/>
        <end position="78"/>
    </location>
</feature>
<evidence type="ECO:0000256" key="1">
    <source>
        <dbReference type="ARBA" id="ARBA00000085"/>
    </source>
</evidence>
<keyword evidence="8" id="KW-0902">Two-component regulatory system</keyword>
<dbReference type="PANTHER" id="PTHR43547">
    <property type="entry name" value="TWO-COMPONENT HISTIDINE KINASE"/>
    <property type="match status" value="1"/>
</dbReference>
<dbReference type="GO" id="GO:0005524">
    <property type="term" value="F:ATP binding"/>
    <property type="evidence" value="ECO:0007669"/>
    <property type="project" value="UniProtKB-KW"/>
</dbReference>
<feature type="transmembrane region" description="Helical" evidence="9">
    <location>
        <begin position="12"/>
        <end position="28"/>
    </location>
</feature>
<feature type="transmembrane region" description="Helical" evidence="9">
    <location>
        <begin position="34"/>
        <end position="51"/>
    </location>
</feature>
<feature type="domain" description="Histidine kinase" evidence="10">
    <location>
        <begin position="314"/>
        <end position="421"/>
    </location>
</feature>
<dbReference type="InterPro" id="IPR004358">
    <property type="entry name" value="Sig_transdc_His_kin-like_C"/>
</dbReference>
<accession>A0A1I2G2W9</accession>
<feature type="transmembrane region" description="Helical" evidence="9">
    <location>
        <begin position="118"/>
        <end position="141"/>
    </location>
</feature>
<evidence type="ECO:0000313" key="11">
    <source>
        <dbReference type="EMBL" id="SFF11463.1"/>
    </source>
</evidence>
<evidence type="ECO:0000256" key="9">
    <source>
        <dbReference type="SAM" id="Phobius"/>
    </source>
</evidence>
<dbReference type="InterPro" id="IPR036890">
    <property type="entry name" value="HATPase_C_sf"/>
</dbReference>
<dbReference type="Proteomes" id="UP000183410">
    <property type="component" value="Unassembled WGS sequence"/>
</dbReference>
<reference evidence="12" key="1">
    <citation type="submission" date="2016-10" db="EMBL/GenBank/DDBJ databases">
        <authorList>
            <person name="Varghese N."/>
            <person name="Submissions S."/>
        </authorList>
    </citation>
    <scope>NUCLEOTIDE SEQUENCE [LARGE SCALE GENOMIC DNA]</scope>
    <source>
        <strain evidence="12">CGMCC 1.10223</strain>
    </source>
</reference>
<dbReference type="PANTHER" id="PTHR43547:SF2">
    <property type="entry name" value="HYBRID SIGNAL TRANSDUCTION HISTIDINE KINASE C"/>
    <property type="match status" value="1"/>
</dbReference>
<evidence type="ECO:0000256" key="3">
    <source>
        <dbReference type="ARBA" id="ARBA00022553"/>
    </source>
</evidence>
<organism evidence="11 12">
    <name type="scientific">Paenibacillus algorifonticola</name>
    <dbReference type="NCBI Taxonomy" id="684063"/>
    <lineage>
        <taxon>Bacteria</taxon>
        <taxon>Bacillati</taxon>
        <taxon>Bacillota</taxon>
        <taxon>Bacilli</taxon>
        <taxon>Bacillales</taxon>
        <taxon>Paenibacillaceae</taxon>
        <taxon>Paenibacillus</taxon>
    </lineage>
</organism>
<dbReference type="GO" id="GO:0000155">
    <property type="term" value="F:phosphorelay sensor kinase activity"/>
    <property type="evidence" value="ECO:0007669"/>
    <property type="project" value="TreeGrafter"/>
</dbReference>